<keyword evidence="4" id="KW-1185">Reference proteome</keyword>
<dbReference type="CDD" id="cd00077">
    <property type="entry name" value="HDc"/>
    <property type="match status" value="1"/>
</dbReference>
<dbReference type="EMBL" id="JACRST010000029">
    <property type="protein sequence ID" value="MBC8547635.1"/>
    <property type="molecule type" value="Genomic_DNA"/>
</dbReference>
<dbReference type="NCBIfam" id="TIGR01353">
    <property type="entry name" value="dGTP_triPase"/>
    <property type="match status" value="1"/>
</dbReference>
<dbReference type="InterPro" id="IPR006261">
    <property type="entry name" value="dGTPase"/>
</dbReference>
<dbReference type="GO" id="GO:0006203">
    <property type="term" value="P:dGTP catabolic process"/>
    <property type="evidence" value="ECO:0007669"/>
    <property type="project" value="TreeGrafter"/>
</dbReference>
<keyword evidence="1" id="KW-0378">Hydrolase</keyword>
<proteinExistence type="predicted"/>
<dbReference type="PANTHER" id="PTHR11373">
    <property type="entry name" value="DEOXYNUCLEOSIDE TRIPHOSPHATE TRIPHOSPHOHYDROLASE"/>
    <property type="match status" value="1"/>
</dbReference>
<comment type="caution">
    <text evidence="3">The sequence shown here is derived from an EMBL/GenBank/DDBJ whole genome shotgun (WGS) entry which is preliminary data.</text>
</comment>
<dbReference type="InterPro" id="IPR027432">
    <property type="entry name" value="dGTP_triphosphohydrolase_C"/>
</dbReference>
<dbReference type="PANTHER" id="PTHR11373:SF32">
    <property type="entry name" value="DEOXYGUANOSINETRIPHOSPHATE TRIPHOSPHOHYDROLASE"/>
    <property type="match status" value="1"/>
</dbReference>
<gene>
    <name evidence="3" type="ORF">H8711_11955</name>
</gene>
<dbReference type="InterPro" id="IPR003607">
    <property type="entry name" value="HD/PDEase_dom"/>
</dbReference>
<dbReference type="InterPro" id="IPR023293">
    <property type="entry name" value="dGTP_triP_hydro_central_sf"/>
</dbReference>
<dbReference type="PROSITE" id="PS51831">
    <property type="entry name" value="HD"/>
    <property type="match status" value="1"/>
</dbReference>
<dbReference type="RefSeq" id="WP_249283678.1">
    <property type="nucleotide sequence ID" value="NZ_JACRST010000029.1"/>
</dbReference>
<dbReference type="Gene3D" id="1.10.3550.10">
    <property type="entry name" value="eoxyguanosinetriphosphate triphosphohydrolase domain-like"/>
    <property type="match status" value="1"/>
</dbReference>
<feature type="domain" description="HD" evidence="2">
    <location>
        <begin position="64"/>
        <end position="172"/>
    </location>
</feature>
<accession>A0A926E2K5</accession>
<sequence length="489" mass="56303">MEWASLLSTNKLGAEVEEPRDWASYPINAFEKDYNKIVSSAAFRRLQDKTQVFPLDKSDFIRTRLTHSIEVSTIARQLGIMISKNTTRYRQQAVADFAEDISSVLLCAGLLHDLGNPPFGHFGEAVIGEWFQNNLGKILYRSNEDTPADQRHTLRSMLTPQMVADLENFEGNAQSLRLLSKARHGSDINVSVSVISTLIKYPTNSLSFSRTAVDVATHKVGYYLEEQDTFLQISDTIGTKRENGSICRHPLAFFLEAADDIAYATADLEDAFKKRLFTLPEFIEYFKSGYDHDQIGIRTGPNNYSKEHYSNELITTLESYTDIPEDERFHRWIHYTRRWLMHNATFRFSKEYENIMNGMFQDELFSNVNHTITMKILKAAMGEFVYNSSGILRLELSAQTILSFLLDKFVHAVLYFGREDGTYRLTQANKKCLHLISNNYKNDYNEEIRGHEDDEGYCLYLRLLMVTDYISGMTDSYARTLYRELSGIE</sequence>
<dbReference type="SUPFAM" id="SSF109604">
    <property type="entry name" value="HD-domain/PDEase-like"/>
    <property type="match status" value="1"/>
</dbReference>
<evidence type="ECO:0000313" key="4">
    <source>
        <dbReference type="Proteomes" id="UP000653127"/>
    </source>
</evidence>
<dbReference type="NCBIfam" id="NF002205">
    <property type="entry name" value="PRK01096.1"/>
    <property type="match status" value="1"/>
</dbReference>
<dbReference type="AlphaFoldDB" id="A0A926E2K5"/>
<dbReference type="InterPro" id="IPR026875">
    <property type="entry name" value="PHydrolase_assoc_dom"/>
</dbReference>
<dbReference type="GO" id="GO:0008832">
    <property type="term" value="F:dGTPase activity"/>
    <property type="evidence" value="ECO:0007669"/>
    <property type="project" value="TreeGrafter"/>
</dbReference>
<evidence type="ECO:0000259" key="2">
    <source>
        <dbReference type="PROSITE" id="PS51831"/>
    </source>
</evidence>
<dbReference type="Proteomes" id="UP000653127">
    <property type="component" value="Unassembled WGS sequence"/>
</dbReference>
<dbReference type="Pfam" id="PF01966">
    <property type="entry name" value="HD"/>
    <property type="match status" value="1"/>
</dbReference>
<protein>
    <submittedName>
        <fullName evidence="3">Deoxyguanosinetriphosphate triphosphohydrolase</fullName>
    </submittedName>
</protein>
<dbReference type="Gene3D" id="1.10.3410.10">
    <property type="entry name" value="putative deoxyguanosinetriphosphate triphosphohydrolase like domain"/>
    <property type="match status" value="1"/>
</dbReference>
<dbReference type="SMART" id="SM00471">
    <property type="entry name" value="HDc"/>
    <property type="match status" value="1"/>
</dbReference>
<dbReference type="InterPro" id="IPR050135">
    <property type="entry name" value="dGTPase-like"/>
</dbReference>
<dbReference type="InterPro" id="IPR006674">
    <property type="entry name" value="HD_domain"/>
</dbReference>
<evidence type="ECO:0000256" key="1">
    <source>
        <dbReference type="ARBA" id="ARBA00022801"/>
    </source>
</evidence>
<dbReference type="Pfam" id="PF13286">
    <property type="entry name" value="HD_assoc"/>
    <property type="match status" value="1"/>
</dbReference>
<dbReference type="Gene3D" id="1.10.3210.10">
    <property type="entry name" value="Hypothetical protein af1432"/>
    <property type="match status" value="1"/>
</dbReference>
<evidence type="ECO:0000313" key="3">
    <source>
        <dbReference type="EMBL" id="MBC8547635.1"/>
    </source>
</evidence>
<reference evidence="3" key="1">
    <citation type="submission" date="2020-08" db="EMBL/GenBank/DDBJ databases">
        <title>Genome public.</title>
        <authorList>
            <person name="Liu C."/>
            <person name="Sun Q."/>
        </authorList>
    </citation>
    <scope>NUCLEOTIDE SEQUENCE</scope>
    <source>
        <strain evidence="3">NSJ-31</strain>
    </source>
</reference>
<name>A0A926E2K5_9FIRM</name>
<organism evidence="3 4">
    <name type="scientific">Ligaoa zhengdingensis</name>
    <dbReference type="NCBI Taxonomy" id="2763658"/>
    <lineage>
        <taxon>Bacteria</taxon>
        <taxon>Bacillati</taxon>
        <taxon>Bacillota</taxon>
        <taxon>Clostridia</taxon>
        <taxon>Eubacteriales</taxon>
        <taxon>Oscillospiraceae</taxon>
        <taxon>Ligaoa</taxon>
    </lineage>
</organism>